<dbReference type="InterPro" id="IPR005467">
    <property type="entry name" value="His_kinase_dom"/>
</dbReference>
<dbReference type="GO" id="GO:0046872">
    <property type="term" value="F:metal ion binding"/>
    <property type="evidence" value="ECO:0007669"/>
    <property type="project" value="UniProtKB-KW"/>
</dbReference>
<dbReference type="InterPro" id="IPR000700">
    <property type="entry name" value="PAS-assoc_C"/>
</dbReference>
<keyword evidence="15" id="KW-0411">Iron-sulfur</keyword>
<dbReference type="CDD" id="cd16917">
    <property type="entry name" value="HATPase_UhpB-NarQ-NarX-like"/>
    <property type="match status" value="1"/>
</dbReference>
<organism evidence="21">
    <name type="scientific">hydrothermal vent metagenome</name>
    <dbReference type="NCBI Taxonomy" id="652676"/>
    <lineage>
        <taxon>unclassified sequences</taxon>
        <taxon>metagenomes</taxon>
        <taxon>ecological metagenomes</taxon>
    </lineage>
</organism>
<dbReference type="NCBIfam" id="TIGR00229">
    <property type="entry name" value="sensory_box"/>
    <property type="match status" value="1"/>
</dbReference>
<dbReference type="Gene3D" id="1.20.5.1930">
    <property type="match status" value="1"/>
</dbReference>
<dbReference type="InterPro" id="IPR013656">
    <property type="entry name" value="PAS_4"/>
</dbReference>
<dbReference type="PANTHER" id="PTHR24421">
    <property type="entry name" value="NITRATE/NITRITE SENSOR PROTEIN NARX-RELATED"/>
    <property type="match status" value="1"/>
</dbReference>
<dbReference type="Pfam" id="PF07730">
    <property type="entry name" value="HisKA_3"/>
    <property type="match status" value="1"/>
</dbReference>
<evidence type="ECO:0000259" key="20">
    <source>
        <dbReference type="PROSITE" id="PS50113"/>
    </source>
</evidence>
<dbReference type="InterPro" id="IPR035965">
    <property type="entry name" value="PAS-like_dom_sf"/>
</dbReference>
<keyword evidence="8" id="KW-0597">Phosphoprotein</keyword>
<dbReference type="Gene3D" id="3.30.450.20">
    <property type="entry name" value="PAS domain"/>
    <property type="match status" value="1"/>
</dbReference>
<evidence type="ECO:0000256" key="10">
    <source>
        <dbReference type="ARBA" id="ARBA00022723"/>
    </source>
</evidence>
<dbReference type="PANTHER" id="PTHR24421:SF10">
    <property type="entry name" value="NITRATE_NITRITE SENSOR PROTEIN NARQ"/>
    <property type="match status" value="1"/>
</dbReference>
<dbReference type="SUPFAM" id="SSF55785">
    <property type="entry name" value="PYP-like sensor domain (PAS domain)"/>
    <property type="match status" value="1"/>
</dbReference>
<keyword evidence="14" id="KW-0408">Iron</keyword>
<evidence type="ECO:0000256" key="18">
    <source>
        <dbReference type="SAM" id="Phobius"/>
    </source>
</evidence>
<dbReference type="Gene3D" id="3.30.565.10">
    <property type="entry name" value="Histidine kinase-like ATPase, C-terminal domain"/>
    <property type="match status" value="1"/>
</dbReference>
<evidence type="ECO:0000256" key="16">
    <source>
        <dbReference type="ARBA" id="ARBA00024827"/>
    </source>
</evidence>
<keyword evidence="12" id="KW-0418">Kinase</keyword>
<protein>
    <recommendedName>
        <fullName evidence="5">Oxygen sensor histidine kinase NreB</fullName>
        <ecNumber evidence="4">2.7.13.3</ecNumber>
    </recommendedName>
    <alternativeName>
        <fullName evidence="17">Nitrogen regulation protein B</fullName>
    </alternativeName>
</protein>
<feature type="domain" description="Histidine kinase" evidence="19">
    <location>
        <begin position="329"/>
        <end position="422"/>
    </location>
</feature>
<dbReference type="GO" id="GO:0005737">
    <property type="term" value="C:cytoplasm"/>
    <property type="evidence" value="ECO:0007669"/>
    <property type="project" value="UniProtKB-SubCell"/>
</dbReference>
<sequence length="428" mass="48171">MERKVLFLAGQTILIVSLLSYLWVFHIEDPLLNVLFGSNYLGAISAKWHFVGLNAFFASIAVIIPAWALVIMEKNRKKLDDDIKIFFKFAEQSGQGFAVSDLKGVISYANHAFSRIIEEPGLGSVVGKQILSYYPKELHKRIEVEIIPAVIQQGQWTGELSLLSCKGKKIPIVENIFPIYEEAGRARYLVRLVTDITEQKDAERAMKQLPRKMIETQENERIRIASELHDSLAQNLLVINTEIQTVIKGREPEDGERDHLKRASSMTTQTLDQINEIAHNLRPPYLDKSGFERAIKRMAETISESSGISIFVEIYLGGYTLSKELDITIYRIIQEALNNIMKHSGAKKAYIDITNKDDNIEIHISDDGRGFEPDILKPGKPMGSRHGLAGIKERVDIFDGSFFIDSDSGEGATLVLSFPLRQGRQAPD</sequence>
<dbReference type="InterPro" id="IPR004358">
    <property type="entry name" value="Sig_transdc_His_kin-like_C"/>
</dbReference>
<keyword evidence="18" id="KW-0472">Membrane</keyword>
<comment type="function">
    <text evidence="16">Member of the two-component regulatory system NreB/NreC involved in the control of dissimilatory nitrate/nitrite reduction in response to oxygen. NreB functions as a direct oxygen sensor histidine kinase which is autophosphorylated, in the absence of oxygen, probably at the conserved histidine residue, and transfers its phosphate group probably to a conserved aspartate residue of NreC. NreB/NreC activates the expression of the nitrate (narGHJI) and nitrite (nir) reductase operons, as well as the putative nitrate transporter gene narT.</text>
</comment>
<comment type="cofactor">
    <cofactor evidence="2">
        <name>[4Fe-4S] cluster</name>
        <dbReference type="ChEBI" id="CHEBI:49883"/>
    </cofactor>
</comment>
<evidence type="ECO:0000259" key="19">
    <source>
        <dbReference type="PROSITE" id="PS50109"/>
    </source>
</evidence>
<dbReference type="GO" id="GO:0016020">
    <property type="term" value="C:membrane"/>
    <property type="evidence" value="ECO:0007669"/>
    <property type="project" value="InterPro"/>
</dbReference>
<keyword evidence="13" id="KW-0067">ATP-binding</keyword>
<keyword evidence="11" id="KW-0547">Nucleotide-binding</keyword>
<keyword evidence="7" id="KW-0963">Cytoplasm</keyword>
<evidence type="ECO:0000256" key="17">
    <source>
        <dbReference type="ARBA" id="ARBA00030800"/>
    </source>
</evidence>
<keyword evidence="18" id="KW-1133">Transmembrane helix</keyword>
<evidence type="ECO:0000256" key="15">
    <source>
        <dbReference type="ARBA" id="ARBA00023014"/>
    </source>
</evidence>
<evidence type="ECO:0000256" key="2">
    <source>
        <dbReference type="ARBA" id="ARBA00001966"/>
    </source>
</evidence>
<dbReference type="CDD" id="cd00130">
    <property type="entry name" value="PAS"/>
    <property type="match status" value="1"/>
</dbReference>
<dbReference type="GO" id="GO:0051539">
    <property type="term" value="F:4 iron, 4 sulfur cluster binding"/>
    <property type="evidence" value="ECO:0007669"/>
    <property type="project" value="UniProtKB-KW"/>
</dbReference>
<dbReference type="InterPro" id="IPR011712">
    <property type="entry name" value="Sig_transdc_His_kin_sub3_dim/P"/>
</dbReference>
<evidence type="ECO:0000256" key="12">
    <source>
        <dbReference type="ARBA" id="ARBA00022777"/>
    </source>
</evidence>
<evidence type="ECO:0000256" key="8">
    <source>
        <dbReference type="ARBA" id="ARBA00022553"/>
    </source>
</evidence>
<evidence type="ECO:0000256" key="6">
    <source>
        <dbReference type="ARBA" id="ARBA00022485"/>
    </source>
</evidence>
<keyword evidence="10" id="KW-0479">Metal-binding</keyword>
<evidence type="ECO:0000256" key="9">
    <source>
        <dbReference type="ARBA" id="ARBA00022679"/>
    </source>
</evidence>
<dbReference type="GO" id="GO:0000155">
    <property type="term" value="F:phosphorelay sensor kinase activity"/>
    <property type="evidence" value="ECO:0007669"/>
    <property type="project" value="InterPro"/>
</dbReference>
<comment type="subcellular location">
    <subcellularLocation>
        <location evidence="3">Cytoplasm</location>
    </subcellularLocation>
</comment>
<dbReference type="PROSITE" id="PS50109">
    <property type="entry name" value="HIS_KIN"/>
    <property type="match status" value="1"/>
</dbReference>
<keyword evidence="6" id="KW-0004">4Fe-4S</keyword>
<evidence type="ECO:0000256" key="4">
    <source>
        <dbReference type="ARBA" id="ARBA00012438"/>
    </source>
</evidence>
<feature type="domain" description="PAC" evidence="20">
    <location>
        <begin position="156"/>
        <end position="208"/>
    </location>
</feature>
<evidence type="ECO:0000256" key="1">
    <source>
        <dbReference type="ARBA" id="ARBA00000085"/>
    </source>
</evidence>
<dbReference type="SMART" id="SM00387">
    <property type="entry name" value="HATPase_c"/>
    <property type="match status" value="1"/>
</dbReference>
<evidence type="ECO:0000256" key="5">
    <source>
        <dbReference type="ARBA" id="ARBA00017322"/>
    </source>
</evidence>
<feature type="transmembrane region" description="Helical" evidence="18">
    <location>
        <begin position="46"/>
        <end position="70"/>
    </location>
</feature>
<feature type="transmembrane region" description="Helical" evidence="18">
    <location>
        <begin position="5"/>
        <end position="26"/>
    </location>
</feature>
<evidence type="ECO:0000256" key="13">
    <source>
        <dbReference type="ARBA" id="ARBA00022840"/>
    </source>
</evidence>
<gene>
    <name evidence="21" type="ORF">MNBD_NITROSPINAE04-2678</name>
</gene>
<comment type="catalytic activity">
    <reaction evidence="1">
        <text>ATP + protein L-histidine = ADP + protein N-phospho-L-histidine.</text>
        <dbReference type="EC" id="2.7.13.3"/>
    </reaction>
</comment>
<dbReference type="SUPFAM" id="SSF55874">
    <property type="entry name" value="ATPase domain of HSP90 chaperone/DNA topoisomerase II/histidine kinase"/>
    <property type="match status" value="1"/>
</dbReference>
<dbReference type="InterPro" id="IPR050482">
    <property type="entry name" value="Sensor_HK_TwoCompSys"/>
</dbReference>
<evidence type="ECO:0000313" key="21">
    <source>
        <dbReference type="EMBL" id="VAX25811.1"/>
    </source>
</evidence>
<evidence type="ECO:0000256" key="14">
    <source>
        <dbReference type="ARBA" id="ARBA00023004"/>
    </source>
</evidence>
<dbReference type="Pfam" id="PF08448">
    <property type="entry name" value="PAS_4"/>
    <property type="match status" value="1"/>
</dbReference>
<evidence type="ECO:0000256" key="7">
    <source>
        <dbReference type="ARBA" id="ARBA00022490"/>
    </source>
</evidence>
<proteinExistence type="predicted"/>
<evidence type="ECO:0000256" key="11">
    <source>
        <dbReference type="ARBA" id="ARBA00022741"/>
    </source>
</evidence>
<dbReference type="PROSITE" id="PS50113">
    <property type="entry name" value="PAC"/>
    <property type="match status" value="1"/>
</dbReference>
<keyword evidence="9" id="KW-0808">Transferase</keyword>
<accession>A0A3B1CGV5</accession>
<reference evidence="21" key="1">
    <citation type="submission" date="2018-06" db="EMBL/GenBank/DDBJ databases">
        <authorList>
            <person name="Zhirakovskaya E."/>
        </authorList>
    </citation>
    <scope>NUCLEOTIDE SEQUENCE</scope>
</reference>
<dbReference type="InterPro" id="IPR000014">
    <property type="entry name" value="PAS"/>
</dbReference>
<dbReference type="InterPro" id="IPR003594">
    <property type="entry name" value="HATPase_dom"/>
</dbReference>
<dbReference type="GO" id="GO:0046983">
    <property type="term" value="F:protein dimerization activity"/>
    <property type="evidence" value="ECO:0007669"/>
    <property type="project" value="InterPro"/>
</dbReference>
<dbReference type="Pfam" id="PF02518">
    <property type="entry name" value="HATPase_c"/>
    <property type="match status" value="1"/>
</dbReference>
<dbReference type="GO" id="GO:0005524">
    <property type="term" value="F:ATP binding"/>
    <property type="evidence" value="ECO:0007669"/>
    <property type="project" value="UniProtKB-KW"/>
</dbReference>
<dbReference type="AlphaFoldDB" id="A0A3B1CGV5"/>
<dbReference type="EC" id="2.7.13.3" evidence="4"/>
<keyword evidence="18" id="KW-0812">Transmembrane</keyword>
<dbReference type="PRINTS" id="PR00344">
    <property type="entry name" value="BCTRLSENSOR"/>
</dbReference>
<evidence type="ECO:0000256" key="3">
    <source>
        <dbReference type="ARBA" id="ARBA00004496"/>
    </source>
</evidence>
<dbReference type="EMBL" id="UOGA01000314">
    <property type="protein sequence ID" value="VAX25811.1"/>
    <property type="molecule type" value="Genomic_DNA"/>
</dbReference>
<dbReference type="InterPro" id="IPR036890">
    <property type="entry name" value="HATPase_C_sf"/>
</dbReference>
<name>A0A3B1CGV5_9ZZZZ</name>